<sequence>MSRSWADELDDDYPPRSYVKIDAKEEANLLNKLKRAENEQKGVAVAAPSPAPQKTQLNESKTAQVVVQYADPNSPLHSAKSFEELGLSKELLRGIYEMNFEKPSKIQESALPIILSDPPTNLIAQAQSGTGKTAAFTLGMLHRCKKEQQEPQAICIAPTRELARQLFDNIHRMGRYTGLQVQLVVKDENMDGRCTSQVLVGTPGPFLDAIKKRAFDPKKIQVFVLDEADVLFAMTGMLNEQSVKLKKLLNPKCQSLLFSATFKPEVRDFAARIVPQPCAQISLKVDELTIDAIQQLYIKCTEGKYKVLSDLFSYLTVGQTIIFVGKRITAVDLTEQLRRDGHTVSYICGGQEMTPAERDQVIDEFRDAKIKVLITTNVLARGIDIQQVMLVINFDLPVEMDNGSADTENYLHRIGRSGRFGRKGIAINLVESNDDMRLIKQIEQHYKRTITDFPASKIDELQQMLEQSAGEDVERRSNT</sequence>
<proteinExistence type="predicted"/>
<dbReference type="InParanoid" id="A0A2P6NVF1"/>
<dbReference type="SUPFAM" id="SSF52540">
    <property type="entry name" value="P-loop containing nucleoside triphosphate hydrolases"/>
    <property type="match status" value="1"/>
</dbReference>
<evidence type="ECO:0000256" key="6">
    <source>
        <dbReference type="ARBA" id="ARBA00022884"/>
    </source>
</evidence>
<evidence type="ECO:0000256" key="2">
    <source>
        <dbReference type="ARBA" id="ARBA00022741"/>
    </source>
</evidence>
<dbReference type="STRING" id="1890364.A0A2P6NVF1"/>
<keyword evidence="5" id="KW-0067">ATP-binding</keyword>
<dbReference type="PROSITE" id="PS51195">
    <property type="entry name" value="Q_MOTIF"/>
    <property type="match status" value="1"/>
</dbReference>
<dbReference type="FunFam" id="3.40.50.300:FF:000849">
    <property type="entry name" value="ATP-dependent RNA helicase DBP5"/>
    <property type="match status" value="1"/>
</dbReference>
<keyword evidence="6" id="KW-0694">RNA-binding</keyword>
<keyword evidence="13" id="KW-1185">Reference proteome</keyword>
<dbReference type="GO" id="GO:0003723">
    <property type="term" value="F:RNA binding"/>
    <property type="evidence" value="ECO:0007669"/>
    <property type="project" value="UniProtKB-KW"/>
</dbReference>
<dbReference type="CDD" id="cd18787">
    <property type="entry name" value="SF2_C_DEAD"/>
    <property type="match status" value="1"/>
</dbReference>
<evidence type="ECO:0000313" key="13">
    <source>
        <dbReference type="Proteomes" id="UP000241769"/>
    </source>
</evidence>
<feature type="domain" description="DEAD-box RNA helicase Q" evidence="11">
    <location>
        <begin position="80"/>
        <end position="108"/>
    </location>
</feature>
<protein>
    <recommendedName>
        <fullName evidence="1">RNA helicase</fullName>
        <ecNumber evidence="1">3.6.4.13</ecNumber>
    </recommendedName>
</protein>
<evidence type="ECO:0000256" key="8">
    <source>
        <dbReference type="PROSITE-ProRule" id="PRU00552"/>
    </source>
</evidence>
<evidence type="ECO:0000259" key="11">
    <source>
        <dbReference type="PROSITE" id="PS51195"/>
    </source>
</evidence>
<comment type="caution">
    <text evidence="12">The sequence shown here is derived from an EMBL/GenBank/DDBJ whole genome shotgun (WGS) entry which is preliminary data.</text>
</comment>
<dbReference type="Gene3D" id="3.40.50.300">
    <property type="entry name" value="P-loop containing nucleotide triphosphate hydrolases"/>
    <property type="match status" value="2"/>
</dbReference>
<dbReference type="SMART" id="SM00490">
    <property type="entry name" value="HELICc"/>
    <property type="match status" value="1"/>
</dbReference>
<dbReference type="OrthoDB" id="10265785at2759"/>
<feature type="domain" description="Helicase C-terminal" evidence="10">
    <location>
        <begin position="292"/>
        <end position="461"/>
    </location>
</feature>
<dbReference type="InterPro" id="IPR014014">
    <property type="entry name" value="RNA_helicase_DEAD_Q_motif"/>
</dbReference>
<dbReference type="AlphaFoldDB" id="A0A2P6NVF1"/>
<keyword evidence="2" id="KW-0547">Nucleotide-binding</keyword>
<evidence type="ECO:0000256" key="4">
    <source>
        <dbReference type="ARBA" id="ARBA00022806"/>
    </source>
</evidence>
<dbReference type="PANTHER" id="PTHR47958">
    <property type="entry name" value="ATP-DEPENDENT RNA HELICASE DBP3"/>
    <property type="match status" value="1"/>
</dbReference>
<dbReference type="InterPro" id="IPR001650">
    <property type="entry name" value="Helicase_C-like"/>
</dbReference>
<dbReference type="PROSITE" id="PS51192">
    <property type="entry name" value="HELICASE_ATP_BIND_1"/>
    <property type="match status" value="1"/>
</dbReference>
<evidence type="ECO:0000256" key="7">
    <source>
        <dbReference type="ARBA" id="ARBA00047984"/>
    </source>
</evidence>
<dbReference type="GO" id="GO:0005524">
    <property type="term" value="F:ATP binding"/>
    <property type="evidence" value="ECO:0007669"/>
    <property type="project" value="UniProtKB-KW"/>
</dbReference>
<reference evidence="12 13" key="1">
    <citation type="journal article" date="2018" name="Genome Biol. Evol.">
        <title>Multiple Roots of Fruiting Body Formation in Amoebozoa.</title>
        <authorList>
            <person name="Hillmann F."/>
            <person name="Forbes G."/>
            <person name="Novohradska S."/>
            <person name="Ferling I."/>
            <person name="Riege K."/>
            <person name="Groth M."/>
            <person name="Westermann M."/>
            <person name="Marz M."/>
            <person name="Spaller T."/>
            <person name="Winckler T."/>
            <person name="Schaap P."/>
            <person name="Glockner G."/>
        </authorList>
    </citation>
    <scope>NUCLEOTIDE SEQUENCE [LARGE SCALE GENOMIC DNA]</scope>
    <source>
        <strain evidence="12 13">Jena</strain>
    </source>
</reference>
<dbReference type="FunCoup" id="A0A2P6NVF1">
    <property type="interactions" value="792"/>
</dbReference>
<dbReference type="EC" id="3.6.4.13" evidence="1"/>
<evidence type="ECO:0000256" key="5">
    <source>
        <dbReference type="ARBA" id="ARBA00022840"/>
    </source>
</evidence>
<comment type="catalytic activity">
    <reaction evidence="7">
        <text>ATP + H2O = ADP + phosphate + H(+)</text>
        <dbReference type="Rhea" id="RHEA:13065"/>
        <dbReference type="ChEBI" id="CHEBI:15377"/>
        <dbReference type="ChEBI" id="CHEBI:15378"/>
        <dbReference type="ChEBI" id="CHEBI:30616"/>
        <dbReference type="ChEBI" id="CHEBI:43474"/>
        <dbReference type="ChEBI" id="CHEBI:456216"/>
        <dbReference type="EC" id="3.6.4.13"/>
    </reaction>
</comment>
<evidence type="ECO:0000259" key="9">
    <source>
        <dbReference type="PROSITE" id="PS51192"/>
    </source>
</evidence>
<accession>A0A2P6NVF1</accession>
<dbReference type="GO" id="GO:0016787">
    <property type="term" value="F:hydrolase activity"/>
    <property type="evidence" value="ECO:0007669"/>
    <property type="project" value="UniProtKB-KW"/>
</dbReference>
<dbReference type="SMART" id="SM00487">
    <property type="entry name" value="DEXDc"/>
    <property type="match status" value="1"/>
</dbReference>
<dbReference type="CDD" id="cd17963">
    <property type="entry name" value="DEADc_DDX19_DDX25"/>
    <property type="match status" value="1"/>
</dbReference>
<gene>
    <name evidence="12" type="ORF">PROFUN_02643</name>
</gene>
<dbReference type="InterPro" id="IPR014001">
    <property type="entry name" value="Helicase_ATP-bd"/>
</dbReference>
<feature type="short sequence motif" description="Q motif" evidence="8">
    <location>
        <begin position="80"/>
        <end position="108"/>
    </location>
</feature>
<evidence type="ECO:0000256" key="1">
    <source>
        <dbReference type="ARBA" id="ARBA00012552"/>
    </source>
</evidence>
<dbReference type="Proteomes" id="UP000241769">
    <property type="component" value="Unassembled WGS sequence"/>
</dbReference>
<dbReference type="InterPro" id="IPR027417">
    <property type="entry name" value="P-loop_NTPase"/>
</dbReference>
<keyword evidence="3" id="KW-0378">Hydrolase</keyword>
<dbReference type="Pfam" id="PF00271">
    <property type="entry name" value="Helicase_C"/>
    <property type="match status" value="1"/>
</dbReference>
<evidence type="ECO:0000256" key="3">
    <source>
        <dbReference type="ARBA" id="ARBA00022801"/>
    </source>
</evidence>
<evidence type="ECO:0000259" key="10">
    <source>
        <dbReference type="PROSITE" id="PS51194"/>
    </source>
</evidence>
<feature type="domain" description="Helicase ATP-binding" evidence="9">
    <location>
        <begin position="113"/>
        <end position="280"/>
    </location>
</feature>
<dbReference type="Pfam" id="PF00270">
    <property type="entry name" value="DEAD"/>
    <property type="match status" value="1"/>
</dbReference>
<dbReference type="InterPro" id="IPR011545">
    <property type="entry name" value="DEAD/DEAH_box_helicase_dom"/>
</dbReference>
<dbReference type="PROSITE" id="PS51194">
    <property type="entry name" value="HELICASE_CTER"/>
    <property type="match status" value="1"/>
</dbReference>
<dbReference type="GO" id="GO:0003724">
    <property type="term" value="F:RNA helicase activity"/>
    <property type="evidence" value="ECO:0007669"/>
    <property type="project" value="UniProtKB-EC"/>
</dbReference>
<keyword evidence="4 12" id="KW-0347">Helicase</keyword>
<dbReference type="EMBL" id="MDYQ01000016">
    <property type="protein sequence ID" value="PRP87906.1"/>
    <property type="molecule type" value="Genomic_DNA"/>
</dbReference>
<evidence type="ECO:0000313" key="12">
    <source>
        <dbReference type="EMBL" id="PRP87906.1"/>
    </source>
</evidence>
<organism evidence="12 13">
    <name type="scientific">Planoprotostelium fungivorum</name>
    <dbReference type="NCBI Taxonomy" id="1890364"/>
    <lineage>
        <taxon>Eukaryota</taxon>
        <taxon>Amoebozoa</taxon>
        <taxon>Evosea</taxon>
        <taxon>Variosea</taxon>
        <taxon>Cavosteliida</taxon>
        <taxon>Cavosteliaceae</taxon>
        <taxon>Planoprotostelium</taxon>
    </lineage>
</organism>
<name>A0A2P6NVF1_9EUKA</name>